<proteinExistence type="predicted"/>
<name>A0ABY2Z129_9LACO</name>
<dbReference type="InterPro" id="IPR010982">
    <property type="entry name" value="Lambda_DNA-bd_dom_sf"/>
</dbReference>
<dbReference type="Proteomes" id="UP000777560">
    <property type="component" value="Unassembled WGS sequence"/>
</dbReference>
<evidence type="ECO:0000313" key="2">
    <source>
        <dbReference type="EMBL" id="TPR26519.1"/>
    </source>
</evidence>
<reference evidence="2 3" key="1">
    <citation type="submission" date="2018-08" db="EMBL/GenBank/DDBJ databases">
        <title>Comparative genomics of wild bee and flower associated Lactobacillus reveals potential adaptation to the bee host.</title>
        <authorList>
            <person name="Vuong H.Q."/>
            <person name="Mcfrederick Q.S."/>
        </authorList>
    </citation>
    <scope>NUCLEOTIDE SEQUENCE [LARGE SCALE GENOMIC DNA]</scope>
    <source>
        <strain evidence="2 3">HV_13</strain>
    </source>
</reference>
<evidence type="ECO:0000313" key="3">
    <source>
        <dbReference type="Proteomes" id="UP000777560"/>
    </source>
</evidence>
<dbReference type="InterPro" id="IPR001387">
    <property type="entry name" value="Cro/C1-type_HTH"/>
</dbReference>
<dbReference type="EMBL" id="QUAV01000001">
    <property type="protein sequence ID" value="TPR26519.1"/>
    <property type="molecule type" value="Genomic_DNA"/>
</dbReference>
<gene>
    <name evidence="2" type="ORF">DY114_01860</name>
</gene>
<organism evidence="2 3">
    <name type="scientific">Apilactobacillus micheneri</name>
    <dbReference type="NCBI Taxonomy" id="1899430"/>
    <lineage>
        <taxon>Bacteria</taxon>
        <taxon>Bacillati</taxon>
        <taxon>Bacillota</taxon>
        <taxon>Bacilli</taxon>
        <taxon>Lactobacillales</taxon>
        <taxon>Lactobacillaceae</taxon>
        <taxon>Apilactobacillus</taxon>
    </lineage>
</organism>
<dbReference type="Gene3D" id="1.10.260.40">
    <property type="entry name" value="lambda repressor-like DNA-binding domains"/>
    <property type="match status" value="1"/>
</dbReference>
<feature type="domain" description="HTH cro/C1-type" evidence="1">
    <location>
        <begin position="7"/>
        <end position="61"/>
    </location>
</feature>
<sequence length="69" mass="8110">MLKNSSIKRYRQFAGYTQKSLSSELNIPLSTYRQKEQGRTSFSDNEKEKIKAIFSRKIGRVTIDDIFFN</sequence>
<dbReference type="CDD" id="cd00093">
    <property type="entry name" value="HTH_XRE"/>
    <property type="match status" value="1"/>
</dbReference>
<protein>
    <submittedName>
        <fullName evidence="2">XRE family transcriptional regulator</fullName>
    </submittedName>
</protein>
<dbReference type="SUPFAM" id="SSF47413">
    <property type="entry name" value="lambda repressor-like DNA-binding domains"/>
    <property type="match status" value="1"/>
</dbReference>
<evidence type="ECO:0000259" key="1">
    <source>
        <dbReference type="PROSITE" id="PS50943"/>
    </source>
</evidence>
<accession>A0ABY2Z129</accession>
<keyword evidence="3" id="KW-1185">Reference proteome</keyword>
<comment type="caution">
    <text evidence="2">The sequence shown here is derived from an EMBL/GenBank/DDBJ whole genome shotgun (WGS) entry which is preliminary data.</text>
</comment>
<dbReference type="PROSITE" id="PS50943">
    <property type="entry name" value="HTH_CROC1"/>
    <property type="match status" value="1"/>
</dbReference>